<protein>
    <submittedName>
        <fullName evidence="4">Uncharacterized protein</fullName>
    </submittedName>
</protein>
<proteinExistence type="predicted"/>
<accession>A0ABQ9X650</accession>
<dbReference type="PANTHER" id="PTHR46652">
    <property type="entry name" value="LEUCINE-RICH REPEAT AND IQ DOMAIN-CONTAINING PROTEIN 1-RELATED"/>
    <property type="match status" value="1"/>
</dbReference>
<dbReference type="Pfam" id="PF13855">
    <property type="entry name" value="LRR_8"/>
    <property type="match status" value="1"/>
</dbReference>
<dbReference type="InterPro" id="IPR001611">
    <property type="entry name" value="Leu-rich_rpt"/>
</dbReference>
<evidence type="ECO:0000313" key="4">
    <source>
        <dbReference type="EMBL" id="KAK2947258.1"/>
    </source>
</evidence>
<reference evidence="4 5" key="1">
    <citation type="journal article" date="2022" name="bioRxiv">
        <title>Genomics of Preaxostyla Flagellates Illuminates Evolutionary Transitions and the Path Towards Mitochondrial Loss.</title>
        <authorList>
            <person name="Novak L.V.F."/>
            <person name="Treitli S.C."/>
            <person name="Pyrih J."/>
            <person name="Halakuc P."/>
            <person name="Pipaliya S.V."/>
            <person name="Vacek V."/>
            <person name="Brzon O."/>
            <person name="Soukal P."/>
            <person name="Eme L."/>
            <person name="Dacks J.B."/>
            <person name="Karnkowska A."/>
            <person name="Elias M."/>
            <person name="Hampl V."/>
        </authorList>
    </citation>
    <scope>NUCLEOTIDE SEQUENCE [LARGE SCALE GENOMIC DNA]</scope>
    <source>
        <strain evidence="4">NAU3</strain>
        <tissue evidence="4">Gut</tissue>
    </source>
</reference>
<keyword evidence="2" id="KW-0677">Repeat</keyword>
<evidence type="ECO:0000313" key="5">
    <source>
        <dbReference type="Proteomes" id="UP001281761"/>
    </source>
</evidence>
<evidence type="ECO:0000256" key="1">
    <source>
        <dbReference type="ARBA" id="ARBA00022614"/>
    </source>
</evidence>
<keyword evidence="5" id="KW-1185">Reference proteome</keyword>
<dbReference type="SMART" id="SM00365">
    <property type="entry name" value="LRR_SD22"/>
    <property type="match status" value="4"/>
</dbReference>
<evidence type="ECO:0000256" key="2">
    <source>
        <dbReference type="ARBA" id="ARBA00022737"/>
    </source>
</evidence>
<dbReference type="Gene3D" id="3.80.10.10">
    <property type="entry name" value="Ribonuclease Inhibitor"/>
    <property type="match status" value="2"/>
</dbReference>
<sequence>MITEDLILKSIGLPQRRKSHETNEEMLQRLVHLALHDKGIKNMEGVSLCPQLNILSLRSNKIEEISGLNHPELTSLDLQENKIRTVSHLENCPSLTHLYLNENCIETIESFEGLHSLEELHIAFQTPAPSPEGQTEETQSQRPPLFSYEILQPISRSLVILNISHNHLKDLSPFACCRNLMTVDASENDVDSFDQLVEFLNGCYRLRTFDLTKNPLSAQRKFYETVIVMSLSLRTVNGKEVLDSQREFCLRKQARDSQPKTRVKAPARPKPLSIEGSQPPVTTQRTISTNAVVVKNADEFLDRSFVHPTFDLNLHEHDEQGNLVKPVSRTKAVKQQNISLNISGSNPKYRR</sequence>
<feature type="region of interest" description="Disordered" evidence="3">
    <location>
        <begin position="253"/>
        <end position="283"/>
    </location>
</feature>
<organism evidence="4 5">
    <name type="scientific">Blattamonas nauphoetae</name>
    <dbReference type="NCBI Taxonomy" id="2049346"/>
    <lineage>
        <taxon>Eukaryota</taxon>
        <taxon>Metamonada</taxon>
        <taxon>Preaxostyla</taxon>
        <taxon>Oxymonadida</taxon>
        <taxon>Blattamonas</taxon>
    </lineage>
</organism>
<dbReference type="PANTHER" id="PTHR46652:SF3">
    <property type="entry name" value="LEUCINE-RICH REPEAT-CONTAINING PROTEIN 9"/>
    <property type="match status" value="1"/>
</dbReference>
<dbReference type="SUPFAM" id="SSF52058">
    <property type="entry name" value="L domain-like"/>
    <property type="match status" value="1"/>
</dbReference>
<dbReference type="InterPro" id="IPR032675">
    <property type="entry name" value="LRR_dom_sf"/>
</dbReference>
<dbReference type="InterPro" id="IPR050836">
    <property type="entry name" value="SDS22/Internalin_LRR"/>
</dbReference>
<dbReference type="EMBL" id="JARBJD010000206">
    <property type="protein sequence ID" value="KAK2947258.1"/>
    <property type="molecule type" value="Genomic_DNA"/>
</dbReference>
<evidence type="ECO:0000256" key="3">
    <source>
        <dbReference type="SAM" id="MobiDB-lite"/>
    </source>
</evidence>
<dbReference type="CDD" id="cd21340">
    <property type="entry name" value="PPP1R42"/>
    <property type="match status" value="1"/>
</dbReference>
<dbReference type="Proteomes" id="UP001281761">
    <property type="component" value="Unassembled WGS sequence"/>
</dbReference>
<comment type="caution">
    <text evidence="4">The sequence shown here is derived from an EMBL/GenBank/DDBJ whole genome shotgun (WGS) entry which is preliminary data.</text>
</comment>
<dbReference type="PROSITE" id="PS51450">
    <property type="entry name" value="LRR"/>
    <property type="match status" value="4"/>
</dbReference>
<gene>
    <name evidence="4" type="ORF">BLNAU_17819</name>
</gene>
<name>A0ABQ9X650_9EUKA</name>
<keyword evidence="1" id="KW-0433">Leucine-rich repeat</keyword>
<dbReference type="Pfam" id="PF00560">
    <property type="entry name" value="LRR_1"/>
    <property type="match status" value="1"/>
</dbReference>